<dbReference type="InterPro" id="IPR006364">
    <property type="entry name" value="CobI/CbiL/CobIJ_dom"/>
</dbReference>
<dbReference type="GO" id="GO:0032259">
    <property type="term" value="P:methylation"/>
    <property type="evidence" value="ECO:0007669"/>
    <property type="project" value="UniProtKB-KW"/>
</dbReference>
<dbReference type="Proteomes" id="UP000078532">
    <property type="component" value="Unassembled WGS sequence"/>
</dbReference>
<keyword evidence="4 9" id="KW-0489">Methyltransferase</keyword>
<dbReference type="PIRSF" id="PIRSF036427">
    <property type="entry name" value="Precrrn-2_mtase"/>
    <property type="match status" value="1"/>
</dbReference>
<evidence type="ECO:0000256" key="1">
    <source>
        <dbReference type="ARBA" id="ARBA00004953"/>
    </source>
</evidence>
<comment type="pathway">
    <text evidence="1">Cofactor biosynthesis; adenosylcobalamin biosynthesis.</text>
</comment>
<accession>A0A1B7LC73</accession>
<dbReference type="GO" id="GO:0030788">
    <property type="term" value="F:precorrin-2 C20-methyltransferase activity"/>
    <property type="evidence" value="ECO:0007669"/>
    <property type="project" value="InterPro"/>
</dbReference>
<feature type="domain" description="Tetrapyrrole methylase" evidence="8">
    <location>
        <begin position="4"/>
        <end position="213"/>
    </location>
</feature>
<evidence type="ECO:0000313" key="9">
    <source>
        <dbReference type="EMBL" id="OAT80269.1"/>
    </source>
</evidence>
<dbReference type="STRING" id="1838280.A6M21_14035"/>
<dbReference type="Gene3D" id="3.30.950.10">
    <property type="entry name" value="Methyltransferase, Cobalt-precorrin-4 Transmethylase, Domain 2"/>
    <property type="match status" value="1"/>
</dbReference>
<name>A0A1B7LC73_9FIRM</name>
<comment type="similarity">
    <text evidence="2 7">Belongs to the precorrin methyltransferase family.</text>
</comment>
<dbReference type="EMBL" id="LYVF01000183">
    <property type="protein sequence ID" value="OAT80269.1"/>
    <property type="molecule type" value="Genomic_DNA"/>
</dbReference>
<dbReference type="PANTHER" id="PTHR43467">
    <property type="entry name" value="COBALT-PRECORRIN-2 C(20)-METHYLTRANSFERASE"/>
    <property type="match status" value="1"/>
</dbReference>
<sequence>MPGKFYGIGVGPGDPELLTLKARRILESADLVCVPRSAADRESLALFVVSRALQKEVPVLELSFPMTKDRSTLLDSWARAGETVAARVREGKQVAFITIGDPMFYSTYGYLLRHLQRHHPDMETETVPGVTAMSACAAALQEPLTEGEETLAVIPAAYGVEQLSPVLERFDNVVLMKVHRHFDQVLSQLESQGLAAGAVLVSRCGYPDQTVHRELSALKGQKLDYMSLLMIRKRKGEAR</sequence>
<gene>
    <name evidence="9" type="ORF">A6M21_14035</name>
</gene>
<proteinExistence type="inferred from homology"/>
<dbReference type="UniPathway" id="UPA00148"/>
<keyword evidence="3" id="KW-0169">Cobalamin biosynthesis</keyword>
<dbReference type="OrthoDB" id="9804789at2"/>
<comment type="caution">
    <text evidence="9">The sequence shown here is derived from an EMBL/GenBank/DDBJ whole genome shotgun (WGS) entry which is preliminary data.</text>
</comment>
<evidence type="ECO:0000259" key="8">
    <source>
        <dbReference type="Pfam" id="PF00590"/>
    </source>
</evidence>
<dbReference type="InterPro" id="IPR014777">
    <property type="entry name" value="4pyrrole_Mease_sub1"/>
</dbReference>
<keyword evidence="5 9" id="KW-0808">Transferase</keyword>
<dbReference type="NCBIfam" id="TIGR01467">
    <property type="entry name" value="cobI_cbiL"/>
    <property type="match status" value="1"/>
</dbReference>
<keyword evidence="10" id="KW-1185">Reference proteome</keyword>
<dbReference type="Pfam" id="PF00590">
    <property type="entry name" value="TP_methylase"/>
    <property type="match status" value="1"/>
</dbReference>
<dbReference type="InterPro" id="IPR012382">
    <property type="entry name" value="CobI/CbiL"/>
</dbReference>
<evidence type="ECO:0000256" key="2">
    <source>
        <dbReference type="ARBA" id="ARBA00005879"/>
    </source>
</evidence>
<evidence type="ECO:0000256" key="3">
    <source>
        <dbReference type="ARBA" id="ARBA00022573"/>
    </source>
</evidence>
<dbReference type="CDD" id="cd11645">
    <property type="entry name" value="Precorrin_2_C20_MT"/>
    <property type="match status" value="1"/>
</dbReference>
<evidence type="ECO:0000256" key="6">
    <source>
        <dbReference type="ARBA" id="ARBA00022691"/>
    </source>
</evidence>
<reference evidence="9 10" key="1">
    <citation type="submission" date="2016-04" db="EMBL/GenBank/DDBJ databases">
        <authorList>
            <person name="Evans L.H."/>
            <person name="Alamgir A."/>
            <person name="Owens N."/>
            <person name="Weber N.D."/>
            <person name="Virtaneva K."/>
            <person name="Barbian K."/>
            <person name="Babar A."/>
            <person name="Rosenke K."/>
        </authorList>
    </citation>
    <scope>NUCLEOTIDE SEQUENCE [LARGE SCALE GENOMIC DNA]</scope>
    <source>
        <strain evidence="9 10">LMa1</strain>
    </source>
</reference>
<evidence type="ECO:0000256" key="4">
    <source>
        <dbReference type="ARBA" id="ARBA00022603"/>
    </source>
</evidence>
<dbReference type="GO" id="GO:0009236">
    <property type="term" value="P:cobalamin biosynthetic process"/>
    <property type="evidence" value="ECO:0007669"/>
    <property type="project" value="UniProtKB-UniRule"/>
</dbReference>
<dbReference type="RefSeq" id="WP_066670093.1">
    <property type="nucleotide sequence ID" value="NZ_LYVF01000183.1"/>
</dbReference>
<dbReference type="InterPro" id="IPR014776">
    <property type="entry name" value="4pyrrole_Mease_sub2"/>
</dbReference>
<organism evidence="9 10">
    <name type="scientific">Desulfotomaculum copahuensis</name>
    <dbReference type="NCBI Taxonomy" id="1838280"/>
    <lineage>
        <taxon>Bacteria</taxon>
        <taxon>Bacillati</taxon>
        <taxon>Bacillota</taxon>
        <taxon>Clostridia</taxon>
        <taxon>Eubacteriales</taxon>
        <taxon>Desulfotomaculaceae</taxon>
        <taxon>Desulfotomaculum</taxon>
    </lineage>
</organism>
<dbReference type="InterPro" id="IPR035996">
    <property type="entry name" value="4pyrrol_Methylase_sf"/>
</dbReference>
<evidence type="ECO:0000256" key="5">
    <source>
        <dbReference type="ARBA" id="ARBA00022679"/>
    </source>
</evidence>
<evidence type="ECO:0000313" key="10">
    <source>
        <dbReference type="Proteomes" id="UP000078532"/>
    </source>
</evidence>
<evidence type="ECO:0000256" key="7">
    <source>
        <dbReference type="PIRNR" id="PIRNR036427"/>
    </source>
</evidence>
<dbReference type="Gene3D" id="3.40.1010.10">
    <property type="entry name" value="Cobalt-precorrin-4 Transmethylase, Domain 1"/>
    <property type="match status" value="1"/>
</dbReference>
<dbReference type="PANTHER" id="PTHR43467:SF2">
    <property type="entry name" value="COBALT-PRECORRIN-2 C(20)-METHYLTRANSFERASE"/>
    <property type="match status" value="1"/>
</dbReference>
<keyword evidence="6" id="KW-0949">S-adenosyl-L-methionine</keyword>
<dbReference type="InterPro" id="IPR000878">
    <property type="entry name" value="4pyrrol_Mease"/>
</dbReference>
<protein>
    <submittedName>
        <fullName evidence="9">Precorrin-2 C(20)-methyltransferase</fullName>
    </submittedName>
</protein>
<dbReference type="AlphaFoldDB" id="A0A1B7LC73"/>
<dbReference type="SUPFAM" id="SSF53790">
    <property type="entry name" value="Tetrapyrrole methylase"/>
    <property type="match status" value="1"/>
</dbReference>